<feature type="chain" id="PRO_5012677099" description="Ig-like domain-containing protein" evidence="1">
    <location>
        <begin position="23"/>
        <end position="205"/>
    </location>
</feature>
<proteinExistence type="predicted"/>
<organism evidence="2 3">
    <name type="scientific">Ophiocordyceps camponoti-rufipedis</name>
    <dbReference type="NCBI Taxonomy" id="2004952"/>
    <lineage>
        <taxon>Eukaryota</taxon>
        <taxon>Fungi</taxon>
        <taxon>Dikarya</taxon>
        <taxon>Ascomycota</taxon>
        <taxon>Pezizomycotina</taxon>
        <taxon>Sordariomycetes</taxon>
        <taxon>Hypocreomycetidae</taxon>
        <taxon>Hypocreales</taxon>
        <taxon>Ophiocordycipitaceae</taxon>
        <taxon>Ophiocordyceps</taxon>
    </lineage>
</organism>
<protein>
    <recommendedName>
        <fullName evidence="4">Ig-like domain-containing protein</fullName>
    </recommendedName>
</protein>
<evidence type="ECO:0000313" key="2">
    <source>
        <dbReference type="EMBL" id="PHH73652.1"/>
    </source>
</evidence>
<dbReference type="EMBL" id="NJES01000327">
    <property type="protein sequence ID" value="PHH73652.1"/>
    <property type="molecule type" value="Genomic_DNA"/>
</dbReference>
<dbReference type="Proteomes" id="UP000226431">
    <property type="component" value="Unassembled WGS sequence"/>
</dbReference>
<keyword evidence="3" id="KW-1185">Reference proteome</keyword>
<dbReference type="OrthoDB" id="4941312at2759"/>
<dbReference type="AlphaFoldDB" id="A0A2C5Z1X1"/>
<keyword evidence="1" id="KW-0732">Signal</keyword>
<feature type="signal peptide" evidence="1">
    <location>
        <begin position="1"/>
        <end position="22"/>
    </location>
</feature>
<gene>
    <name evidence="2" type="ORF">CDD80_3657</name>
</gene>
<comment type="caution">
    <text evidence="2">The sequence shown here is derived from an EMBL/GenBank/DDBJ whole genome shotgun (WGS) entry which is preliminary data.</text>
</comment>
<accession>A0A2C5Z1X1</accession>
<sequence>MQITSTILAVAAVAAALPGREAADPRDFHLSQEEGFLRCRKGLSKLPWKEPGFSHVNCSDSQGYSELDCGTQIYCEAFDDDFEKTDKKFPSVKACFDAHEKKDERQPSRSSPTAQKLPWDGYMSPLCNSEKYGIGEVVCGTHIYCMSFHPQAPLTWGNDGKYKSDKECFDAHEPASGNSTPTVYCQSIMLGIFTENPPPYVSRSG</sequence>
<name>A0A2C5Z1X1_9HYPO</name>
<reference evidence="2 3" key="1">
    <citation type="submission" date="2017-06" db="EMBL/GenBank/DDBJ databases">
        <title>Ant-infecting Ophiocordyceps genomes reveal a high diversity of potential behavioral manipulation genes and a possible major role for enterotoxins.</title>
        <authorList>
            <person name="De Bekker C."/>
            <person name="Evans H.C."/>
            <person name="Brachmann A."/>
            <person name="Hughes D.P."/>
        </authorList>
    </citation>
    <scope>NUCLEOTIDE SEQUENCE [LARGE SCALE GENOMIC DNA]</scope>
    <source>
        <strain evidence="2 3">Map16</strain>
    </source>
</reference>
<evidence type="ECO:0008006" key="4">
    <source>
        <dbReference type="Google" id="ProtNLM"/>
    </source>
</evidence>
<evidence type="ECO:0000313" key="3">
    <source>
        <dbReference type="Proteomes" id="UP000226431"/>
    </source>
</evidence>
<evidence type="ECO:0000256" key="1">
    <source>
        <dbReference type="SAM" id="SignalP"/>
    </source>
</evidence>